<protein>
    <recommendedName>
        <fullName evidence="1">Aminopeptidase</fullName>
    </recommendedName>
</protein>
<evidence type="ECO:0000313" key="4">
    <source>
        <dbReference type="EMBL" id="PZE18764.1"/>
    </source>
</evidence>
<comment type="similarity">
    <text evidence="1">Belongs to the peptidase C1 family.</text>
</comment>
<comment type="caution">
    <text evidence="4">The sequence shown here is derived from an EMBL/GenBank/DDBJ whole genome shotgun (WGS) entry which is preliminary data.</text>
</comment>
<dbReference type="PROSITE" id="PS00139">
    <property type="entry name" value="THIOL_PROTEASE_CYS"/>
    <property type="match status" value="1"/>
</dbReference>
<keyword evidence="3" id="KW-0732">Signal</keyword>
<reference evidence="4 5" key="1">
    <citation type="submission" date="2018-06" db="EMBL/GenBank/DDBJ databases">
        <title>The draft genome sequence of Crocinitomix sp. SM1701.</title>
        <authorList>
            <person name="Zhang X."/>
        </authorList>
    </citation>
    <scope>NUCLEOTIDE SEQUENCE [LARGE SCALE GENOMIC DNA]</scope>
    <source>
        <strain evidence="4 5">SM1701</strain>
    </source>
</reference>
<dbReference type="GO" id="GO:0070005">
    <property type="term" value="F:cysteine-type aminopeptidase activity"/>
    <property type="evidence" value="ECO:0007669"/>
    <property type="project" value="InterPro"/>
</dbReference>
<organism evidence="4 5">
    <name type="scientific">Putridiphycobacter roseus</name>
    <dbReference type="NCBI Taxonomy" id="2219161"/>
    <lineage>
        <taxon>Bacteria</taxon>
        <taxon>Pseudomonadati</taxon>
        <taxon>Bacteroidota</taxon>
        <taxon>Flavobacteriia</taxon>
        <taxon>Flavobacteriales</taxon>
        <taxon>Crocinitomicaceae</taxon>
        <taxon>Putridiphycobacter</taxon>
    </lineage>
</organism>
<dbReference type="RefSeq" id="WP_111061665.1">
    <property type="nucleotide sequence ID" value="NZ_JBHUCU010000007.1"/>
</dbReference>
<dbReference type="Proteomes" id="UP000249248">
    <property type="component" value="Unassembled WGS sequence"/>
</dbReference>
<feature type="chain" id="PRO_5015883867" description="Aminopeptidase" evidence="3">
    <location>
        <begin position="20"/>
        <end position="408"/>
    </location>
</feature>
<feature type="signal peptide" evidence="3">
    <location>
        <begin position="1"/>
        <end position="19"/>
    </location>
</feature>
<keyword evidence="1" id="KW-0788">Thiol protease</keyword>
<dbReference type="InterPro" id="IPR000169">
    <property type="entry name" value="Pept_cys_AS"/>
</dbReference>
<dbReference type="SUPFAM" id="SSF54001">
    <property type="entry name" value="Cysteine proteinases"/>
    <property type="match status" value="1"/>
</dbReference>
<accession>A0A2W1N4M2</accession>
<feature type="active site" evidence="2">
    <location>
        <position position="364"/>
    </location>
</feature>
<feature type="active site" evidence="2">
    <location>
        <position position="54"/>
    </location>
</feature>
<gene>
    <name evidence="4" type="ORF">DNU06_02745</name>
</gene>
<name>A0A2W1N4M2_9FLAO</name>
<keyword evidence="1" id="KW-0645">Protease</keyword>
<sequence length="408" mass="45814">MKRIIIAASFLLIGLTSIAQTEYSTNKEGSEYKFEKLAHLDATPVLSQGYTGTCWSFSTLSFFESELKRMGKGDHILSQMWIARFAYIGKAINYIRLDGKANFDEGGAFVDIPWVIKQYGIVPLTAYEGLNYGSEKHTHAELSEVLKGAMDGVLKRAKELRGGEGLSSAWVKAIDGILNAYLGSVPSNVEEFEFESEGKKMNPITYRDELGMNMDDYISVTSFSHNPFYEKAPIRVPDNWTWASSYNVPLDEFWQVAEDALMNGYTFAWGSDVSEKYFNYKAGLAIVPKDKSSIFVSGKDNKNFSDEGSEKKASCFDAPVEEEVITQASRQKGYDNKQTTDDHGMHAVGLYKDQKGTKYLLIKNSWGTTNDCDGYFYASEAFFKNKTINIFLHKDALTKSMKKKLGVK</sequence>
<evidence type="ECO:0000256" key="2">
    <source>
        <dbReference type="PIRSR" id="PIRSR005700-1"/>
    </source>
</evidence>
<dbReference type="OrthoDB" id="9814054at2"/>
<keyword evidence="5" id="KW-1185">Reference proteome</keyword>
<dbReference type="GO" id="GO:0006508">
    <property type="term" value="P:proteolysis"/>
    <property type="evidence" value="ECO:0007669"/>
    <property type="project" value="UniProtKB-KW"/>
</dbReference>
<dbReference type="Gene3D" id="3.90.70.10">
    <property type="entry name" value="Cysteine proteinases"/>
    <property type="match status" value="1"/>
</dbReference>
<keyword evidence="1 4" id="KW-0031">Aminopeptidase</keyword>
<evidence type="ECO:0000256" key="3">
    <source>
        <dbReference type="SAM" id="SignalP"/>
    </source>
</evidence>
<evidence type="ECO:0000256" key="1">
    <source>
        <dbReference type="PIRNR" id="PIRNR005700"/>
    </source>
</evidence>
<keyword evidence="1" id="KW-0378">Hydrolase</keyword>
<dbReference type="InterPro" id="IPR004134">
    <property type="entry name" value="Peptidase_C1B"/>
</dbReference>
<evidence type="ECO:0000313" key="5">
    <source>
        <dbReference type="Proteomes" id="UP000249248"/>
    </source>
</evidence>
<dbReference type="PIRSF" id="PIRSF005700">
    <property type="entry name" value="PepC"/>
    <property type="match status" value="1"/>
</dbReference>
<feature type="active site" evidence="2">
    <location>
        <position position="343"/>
    </location>
</feature>
<dbReference type="Pfam" id="PF03051">
    <property type="entry name" value="Peptidase_C1_2"/>
    <property type="match status" value="2"/>
</dbReference>
<dbReference type="AlphaFoldDB" id="A0A2W1N4M2"/>
<dbReference type="InterPro" id="IPR038765">
    <property type="entry name" value="Papain-like_cys_pep_sf"/>
</dbReference>
<proteinExistence type="inferred from homology"/>
<dbReference type="EMBL" id="QKSB01000001">
    <property type="protein sequence ID" value="PZE18764.1"/>
    <property type="molecule type" value="Genomic_DNA"/>
</dbReference>